<accession>A0A7X0Y4C2</accession>
<feature type="chain" id="PRO_5031122977" description="Bacterial Ig domain-containing protein" evidence="1">
    <location>
        <begin position="31"/>
        <end position="283"/>
    </location>
</feature>
<dbReference type="Pfam" id="PF17936">
    <property type="entry name" value="Big_6"/>
    <property type="match status" value="1"/>
</dbReference>
<protein>
    <recommendedName>
        <fullName evidence="2">Bacterial Ig domain-containing protein</fullName>
    </recommendedName>
</protein>
<organism evidence="3 4">
    <name type="scientific">Listeria grandensis</name>
    <dbReference type="NCBI Taxonomy" id="1494963"/>
    <lineage>
        <taxon>Bacteria</taxon>
        <taxon>Bacillati</taxon>
        <taxon>Bacillota</taxon>
        <taxon>Bacilli</taxon>
        <taxon>Bacillales</taxon>
        <taxon>Listeriaceae</taxon>
        <taxon>Listeria</taxon>
    </lineage>
</organism>
<evidence type="ECO:0000259" key="2">
    <source>
        <dbReference type="Pfam" id="PF17936"/>
    </source>
</evidence>
<evidence type="ECO:0000256" key="1">
    <source>
        <dbReference type="SAM" id="SignalP"/>
    </source>
</evidence>
<feature type="signal peptide" evidence="1">
    <location>
        <begin position="1"/>
        <end position="30"/>
    </location>
</feature>
<name>A0A7X0Y4C2_9LIST</name>
<dbReference type="EMBL" id="JAARWN010000006">
    <property type="protein sequence ID" value="MBC1936364.1"/>
    <property type="molecule type" value="Genomic_DNA"/>
</dbReference>
<evidence type="ECO:0000313" key="4">
    <source>
        <dbReference type="Proteomes" id="UP000535908"/>
    </source>
</evidence>
<dbReference type="InterPro" id="IPR041498">
    <property type="entry name" value="Big_6"/>
</dbReference>
<dbReference type="RefSeq" id="WP_185526016.1">
    <property type="nucleotide sequence ID" value="NZ_JAARWN010000006.1"/>
</dbReference>
<dbReference type="Gene3D" id="2.60.40.10">
    <property type="entry name" value="Immunoglobulins"/>
    <property type="match status" value="1"/>
</dbReference>
<comment type="caution">
    <text evidence="3">The sequence shown here is derived from an EMBL/GenBank/DDBJ whole genome shotgun (WGS) entry which is preliminary data.</text>
</comment>
<dbReference type="AlphaFoldDB" id="A0A7X0Y4C2"/>
<sequence>MKQIMKIIVTITALSAILCPPFYTNTQANAATTQPANLKIDPLTTNTTHITGWASPGVFLTIKTDKGYTGSFNVPWDGDFYWQLPGRLQEGSWVHFSGSDGSTADIQVTEGTILPPTVDNKIITNLTQKIHGEGTPGATVSVYNESNQLGSAVVGSDGNYTLQLSKPASTENPPFNYLLTFTQSIGNEVSSGFVRLVEKFPAISVSNFDPKNHTITITSLPGYSMLIVVGGHSDTHMFSLNKDGKYIYQSDELIGENTAVYLTLLDEFSNSLAIYRNFIGGSN</sequence>
<dbReference type="Proteomes" id="UP000535908">
    <property type="component" value="Unassembled WGS sequence"/>
</dbReference>
<evidence type="ECO:0000313" key="3">
    <source>
        <dbReference type="EMBL" id="MBC1936364.1"/>
    </source>
</evidence>
<feature type="domain" description="Bacterial Ig" evidence="2">
    <location>
        <begin position="115"/>
        <end position="169"/>
    </location>
</feature>
<reference evidence="3 4" key="1">
    <citation type="submission" date="2020-03" db="EMBL/GenBank/DDBJ databases">
        <title>Soil Listeria distribution.</title>
        <authorList>
            <person name="Liao J."/>
            <person name="Wiedmann M."/>
        </authorList>
    </citation>
    <scope>NUCLEOTIDE SEQUENCE [LARGE SCALE GENOMIC DNA]</scope>
    <source>
        <strain evidence="3 4">FSL L7-0741</strain>
    </source>
</reference>
<gene>
    <name evidence="3" type="ORF">HCA69_08305</name>
</gene>
<keyword evidence="1" id="KW-0732">Signal</keyword>
<dbReference type="InterPro" id="IPR013783">
    <property type="entry name" value="Ig-like_fold"/>
</dbReference>
<proteinExistence type="predicted"/>